<dbReference type="STRING" id="797299.HALLA_08715"/>
<dbReference type="HOGENOM" id="CLU_115246_0_0_2"/>
<feature type="region of interest" description="Disordered" evidence="1">
    <location>
        <begin position="165"/>
        <end position="206"/>
    </location>
</feature>
<sequence length="206" mass="22361">MDRRRRLALGIALSLVVLGLCVHYGATYDDAWPHPTGDQLAESQDKYVGERVLLFGDVQSVHEDSITIHVTDDHGDVAAALEVRNVDTDDIEPGGFVQVYGVFESEETDAHDGTMRADEIVVVNSSPNAATYKHVVSALGGLFAAGFFLRHWRIDLRRLRFEPRAGSGSYGTDTHPASGAVTDDTAAGNEKPNEPRDNDSEVNGRG</sequence>
<reference evidence="3 4" key="1">
    <citation type="submission" date="2014-01" db="EMBL/GenBank/DDBJ databases">
        <authorList>
            <consortium name="DOE Joint Genome Institute"/>
            <person name="Anderson I."/>
            <person name="Huntemann M."/>
            <person name="Han J."/>
            <person name="Chen A."/>
            <person name="Kyrpides N."/>
            <person name="Mavromatis K."/>
            <person name="Markowitz V."/>
            <person name="Palaniappan K."/>
            <person name="Ivanova N."/>
            <person name="Schaumberg A."/>
            <person name="Pati A."/>
            <person name="Liolios K."/>
            <person name="Nordberg H.P."/>
            <person name="Cantor M.N."/>
            <person name="Hua S.X."/>
            <person name="Woyke T."/>
        </authorList>
    </citation>
    <scope>NUCLEOTIDE SEQUENCE [LARGE SCALE GENOMIC DNA]</scope>
    <source>
        <strain evidence="3 4">XH-48</strain>
    </source>
</reference>
<keyword evidence="2" id="KW-0812">Transmembrane</keyword>
<name>W0JK06_9EURY</name>
<dbReference type="eggNOG" id="arCOG02859">
    <property type="taxonomic scope" value="Archaea"/>
</dbReference>
<keyword evidence="4" id="KW-1185">Reference proteome</keyword>
<evidence type="ECO:0000256" key="1">
    <source>
        <dbReference type="SAM" id="MobiDB-lite"/>
    </source>
</evidence>
<proteinExistence type="predicted"/>
<dbReference type="RefSeq" id="WP_242406186.1">
    <property type="nucleotide sequence ID" value="NZ_CP007055.1"/>
</dbReference>
<dbReference type="Pfam" id="PF26045">
    <property type="entry name" value="OB_2TM_halo"/>
    <property type="match status" value="1"/>
</dbReference>
<dbReference type="EMBL" id="CP007055">
    <property type="protein sequence ID" value="AHF98933.1"/>
    <property type="molecule type" value="Genomic_DNA"/>
</dbReference>
<organism evidence="3 4">
    <name type="scientific">Halostagnicola larsenii XH-48</name>
    <dbReference type="NCBI Taxonomy" id="797299"/>
    <lineage>
        <taxon>Archaea</taxon>
        <taxon>Methanobacteriati</taxon>
        <taxon>Methanobacteriota</taxon>
        <taxon>Stenosarchaea group</taxon>
        <taxon>Halobacteria</taxon>
        <taxon>Halobacteriales</taxon>
        <taxon>Natrialbaceae</taxon>
        <taxon>Halostagnicola</taxon>
    </lineage>
</organism>
<feature type="compositionally biased region" description="Basic and acidic residues" evidence="1">
    <location>
        <begin position="191"/>
        <end position="206"/>
    </location>
</feature>
<dbReference type="InterPro" id="IPR012340">
    <property type="entry name" value="NA-bd_OB-fold"/>
</dbReference>
<keyword evidence="2" id="KW-1133">Transmembrane helix</keyword>
<keyword evidence="2" id="KW-0472">Membrane</keyword>
<dbReference type="InterPro" id="IPR058927">
    <property type="entry name" value="OB_2TM"/>
</dbReference>
<dbReference type="GeneID" id="25144557"/>
<dbReference type="Proteomes" id="UP000019024">
    <property type="component" value="Chromosome"/>
</dbReference>
<accession>W0JK06</accession>
<gene>
    <name evidence="3" type="ORF">HALLA_08715</name>
</gene>
<evidence type="ECO:0000256" key="2">
    <source>
        <dbReference type="SAM" id="Phobius"/>
    </source>
</evidence>
<dbReference type="Gene3D" id="2.40.50.140">
    <property type="entry name" value="Nucleic acid-binding proteins"/>
    <property type="match status" value="1"/>
</dbReference>
<feature type="transmembrane region" description="Helical" evidence="2">
    <location>
        <begin position="7"/>
        <end position="26"/>
    </location>
</feature>
<protein>
    <submittedName>
        <fullName evidence="3">Uncharacterized protein</fullName>
    </submittedName>
</protein>
<evidence type="ECO:0000313" key="3">
    <source>
        <dbReference type="EMBL" id="AHF98933.1"/>
    </source>
</evidence>
<evidence type="ECO:0000313" key="4">
    <source>
        <dbReference type="Proteomes" id="UP000019024"/>
    </source>
</evidence>
<dbReference type="AlphaFoldDB" id="W0JK06"/>
<feature type="transmembrane region" description="Helical" evidence="2">
    <location>
        <begin position="134"/>
        <end position="152"/>
    </location>
</feature>
<dbReference type="KEGG" id="hlr:HALLA_08715"/>